<dbReference type="EMBL" id="UYSL01000341">
    <property type="protein sequence ID" value="VDL63530.1"/>
    <property type="molecule type" value="Genomic_DNA"/>
</dbReference>
<comment type="catalytic activity">
    <reaction evidence="5">
        <text>ssDNA + n NTP = ssDNA/pppN(pN)n-1 hybrid + (n-1) diphosphate.</text>
        <dbReference type="EC" id="2.7.7.102"/>
    </reaction>
</comment>
<keyword evidence="3" id="KW-0548">Nucleotidyltransferase</keyword>
<dbReference type="GO" id="GO:0005759">
    <property type="term" value="C:mitochondrial matrix"/>
    <property type="evidence" value="ECO:0007669"/>
    <property type="project" value="TreeGrafter"/>
</dbReference>
<proteinExistence type="inferred from homology"/>
<dbReference type="GO" id="GO:0005634">
    <property type="term" value="C:nucleus"/>
    <property type="evidence" value="ECO:0007669"/>
    <property type="project" value="TreeGrafter"/>
</dbReference>
<evidence type="ECO:0000256" key="5">
    <source>
        <dbReference type="ARBA" id="ARBA00044677"/>
    </source>
</evidence>
<accession>A0A0N4XDR5</accession>
<dbReference type="GO" id="GO:0003682">
    <property type="term" value="F:chromatin binding"/>
    <property type="evidence" value="ECO:0007669"/>
    <property type="project" value="TreeGrafter"/>
</dbReference>
<dbReference type="PANTHER" id="PTHR31399">
    <property type="entry name" value="DNA-DIRECTED PRIMASE / POLYMERASE PROTEIN"/>
    <property type="match status" value="1"/>
</dbReference>
<dbReference type="EC" id="2.7.7.7" evidence="2"/>
<evidence type="ECO:0000256" key="4">
    <source>
        <dbReference type="ARBA" id="ARBA00026139"/>
    </source>
</evidence>
<evidence type="ECO:0000256" key="2">
    <source>
        <dbReference type="ARBA" id="ARBA00012417"/>
    </source>
</evidence>
<sequence length="153" mass="17928">MALPKPHGEADDSFNDSVHLDESWFYGPPKKRPLLKEDVKEIAAISPVRVKRTSLEEKSLGQLEIFSKQRFALAKLEEFANVYRNSRVFSFEAPELSEGERRYVVTTLDRFWVWYTSLKERHLYELIPENSPCRLYFDLEYSKQANAGIDHEV</sequence>
<dbReference type="GO" id="GO:0006264">
    <property type="term" value="P:mitochondrial DNA replication"/>
    <property type="evidence" value="ECO:0007669"/>
    <property type="project" value="TreeGrafter"/>
</dbReference>
<organism evidence="10">
    <name type="scientific">Nippostrongylus brasiliensis</name>
    <name type="common">Rat hookworm</name>
    <dbReference type="NCBI Taxonomy" id="27835"/>
    <lineage>
        <taxon>Eukaryota</taxon>
        <taxon>Metazoa</taxon>
        <taxon>Ecdysozoa</taxon>
        <taxon>Nematoda</taxon>
        <taxon>Chromadorea</taxon>
        <taxon>Rhabditida</taxon>
        <taxon>Rhabditina</taxon>
        <taxon>Rhabditomorpha</taxon>
        <taxon>Strongyloidea</taxon>
        <taxon>Heligmosomidae</taxon>
        <taxon>Nippostrongylus</taxon>
    </lineage>
</organism>
<keyword evidence="3" id="KW-0808">Transferase</keyword>
<evidence type="ECO:0000313" key="9">
    <source>
        <dbReference type="Proteomes" id="UP000271162"/>
    </source>
</evidence>
<evidence type="ECO:0000313" key="10">
    <source>
        <dbReference type="WBParaSite" id="NBR_0000066701-mRNA-1"/>
    </source>
</evidence>
<reference evidence="8 9" key="2">
    <citation type="submission" date="2018-11" db="EMBL/GenBank/DDBJ databases">
        <authorList>
            <consortium name="Pathogen Informatics"/>
        </authorList>
    </citation>
    <scope>NUCLEOTIDE SEQUENCE [LARGE SCALE GENOMIC DNA]</scope>
</reference>
<dbReference type="AlphaFoldDB" id="A0A0N4XDR5"/>
<dbReference type="EC" id="2.7.7.102" evidence="6"/>
<dbReference type="GO" id="GO:0031297">
    <property type="term" value="P:replication fork processing"/>
    <property type="evidence" value="ECO:0007669"/>
    <property type="project" value="TreeGrafter"/>
</dbReference>
<keyword evidence="3" id="KW-0239">DNA-directed DNA polymerase</keyword>
<evidence type="ECO:0000313" key="8">
    <source>
        <dbReference type="EMBL" id="VDL63530.1"/>
    </source>
</evidence>
<protein>
    <recommendedName>
        <fullName evidence="4">DNA-directed primase/polymerase protein</fullName>
        <ecNumber evidence="6">2.7.7.102</ecNumber>
        <ecNumber evidence="2">2.7.7.7</ecNumber>
    </recommendedName>
</protein>
<dbReference type="Proteomes" id="UP000271162">
    <property type="component" value="Unassembled WGS sequence"/>
</dbReference>
<name>A0A0N4XDR5_NIPBR</name>
<evidence type="ECO:0000256" key="6">
    <source>
        <dbReference type="ARBA" id="ARBA00044768"/>
    </source>
</evidence>
<comment type="catalytic activity">
    <reaction evidence="7">
        <text>DNA(n) + a 2'-deoxyribonucleoside 5'-triphosphate = DNA(n+1) + diphosphate</text>
        <dbReference type="Rhea" id="RHEA:22508"/>
        <dbReference type="Rhea" id="RHEA-COMP:17339"/>
        <dbReference type="Rhea" id="RHEA-COMP:17340"/>
        <dbReference type="ChEBI" id="CHEBI:33019"/>
        <dbReference type="ChEBI" id="CHEBI:61560"/>
        <dbReference type="ChEBI" id="CHEBI:173112"/>
        <dbReference type="EC" id="2.7.7.7"/>
    </reaction>
    <physiologicalReaction direction="left-to-right" evidence="7">
        <dbReference type="Rhea" id="RHEA:22509"/>
    </physiologicalReaction>
</comment>
<reference evidence="10" key="1">
    <citation type="submission" date="2017-02" db="UniProtKB">
        <authorList>
            <consortium name="WormBaseParasite"/>
        </authorList>
    </citation>
    <scope>IDENTIFICATION</scope>
</reference>
<dbReference type="WBParaSite" id="NBR_0000066701-mRNA-1">
    <property type="protein sequence ID" value="NBR_0000066701-mRNA-1"/>
    <property type="gene ID" value="NBR_0000066701"/>
</dbReference>
<comment type="similarity">
    <text evidence="1">Belongs to the eukaryotic-type primase small subunit family.</text>
</comment>
<keyword evidence="9" id="KW-1185">Reference proteome</keyword>
<evidence type="ECO:0000256" key="1">
    <source>
        <dbReference type="ARBA" id="ARBA00009762"/>
    </source>
</evidence>
<evidence type="ECO:0000256" key="3">
    <source>
        <dbReference type="ARBA" id="ARBA00022932"/>
    </source>
</evidence>
<dbReference type="PANTHER" id="PTHR31399:SF0">
    <property type="entry name" value="DNA-DIRECTED PRIMASE_POLYMERASE PROTEIN"/>
    <property type="match status" value="1"/>
</dbReference>
<dbReference type="STRING" id="27835.A0A0N4XDR5"/>
<dbReference type="GO" id="GO:0042276">
    <property type="term" value="P:error-prone translesion synthesis"/>
    <property type="evidence" value="ECO:0007669"/>
    <property type="project" value="InterPro"/>
</dbReference>
<dbReference type="GO" id="GO:0003887">
    <property type="term" value="F:DNA-directed DNA polymerase activity"/>
    <property type="evidence" value="ECO:0007669"/>
    <property type="project" value="UniProtKB-KW"/>
</dbReference>
<dbReference type="GO" id="GO:0009411">
    <property type="term" value="P:response to UV"/>
    <property type="evidence" value="ECO:0007669"/>
    <property type="project" value="TreeGrafter"/>
</dbReference>
<dbReference type="InterPro" id="IPR044917">
    <property type="entry name" value="PRIMPOL"/>
</dbReference>
<evidence type="ECO:0000256" key="7">
    <source>
        <dbReference type="ARBA" id="ARBA00047303"/>
    </source>
</evidence>
<gene>
    <name evidence="8" type="ORF">NBR_LOCUS668</name>
</gene>